<feature type="region of interest" description="Disordered" evidence="1">
    <location>
        <begin position="155"/>
        <end position="184"/>
    </location>
</feature>
<name>A0ABW0T307_9HYPH</name>
<comment type="caution">
    <text evidence="2">The sequence shown here is derived from an EMBL/GenBank/DDBJ whole genome shotgun (WGS) entry which is preliminary data.</text>
</comment>
<reference evidence="3" key="1">
    <citation type="journal article" date="2019" name="Int. J. Syst. Evol. Microbiol.">
        <title>The Global Catalogue of Microorganisms (GCM) 10K type strain sequencing project: providing services to taxonomists for standard genome sequencing and annotation.</title>
        <authorList>
            <consortium name="The Broad Institute Genomics Platform"/>
            <consortium name="The Broad Institute Genome Sequencing Center for Infectious Disease"/>
            <person name="Wu L."/>
            <person name="Ma J."/>
        </authorList>
    </citation>
    <scope>NUCLEOTIDE SEQUENCE [LARGE SCALE GENOMIC DNA]</scope>
    <source>
        <strain evidence="3">JCM 3366</strain>
    </source>
</reference>
<proteinExistence type="predicted"/>
<evidence type="ECO:0000256" key="1">
    <source>
        <dbReference type="SAM" id="MobiDB-lite"/>
    </source>
</evidence>
<sequence>MTEKPKKTPVSHEVNVHRLARKGMPVSIEADERERSSLAQEHDLVSVERFAAELTVRPWKADGVRVTGTVEADITQACVVTLQPVSSHIKEDVSATLVPEGSRLARNEVDGGEFVLDAEGPDMPDTFHGSIIDVGALAEEFFTLGIDPYPRKAGAVMEAGQPQDEAPKEPGPLYEGLRKLGQKS</sequence>
<dbReference type="Pfam" id="PF02620">
    <property type="entry name" value="YceD"/>
    <property type="match status" value="1"/>
</dbReference>
<organism evidence="2 3">
    <name type="scientific">Nitratireductor kimnyeongensis</name>
    <dbReference type="NCBI Taxonomy" id="430679"/>
    <lineage>
        <taxon>Bacteria</taxon>
        <taxon>Pseudomonadati</taxon>
        <taxon>Pseudomonadota</taxon>
        <taxon>Alphaproteobacteria</taxon>
        <taxon>Hyphomicrobiales</taxon>
        <taxon>Phyllobacteriaceae</taxon>
        <taxon>Nitratireductor</taxon>
    </lineage>
</organism>
<dbReference type="EMBL" id="JBHSNB010000001">
    <property type="protein sequence ID" value="MFC5583751.1"/>
    <property type="molecule type" value="Genomic_DNA"/>
</dbReference>
<evidence type="ECO:0000313" key="3">
    <source>
        <dbReference type="Proteomes" id="UP001596107"/>
    </source>
</evidence>
<protein>
    <submittedName>
        <fullName evidence="2">YceD family protein</fullName>
    </submittedName>
</protein>
<keyword evidence="3" id="KW-1185">Reference proteome</keyword>
<gene>
    <name evidence="2" type="ORF">ACFPOD_01395</name>
</gene>
<dbReference type="RefSeq" id="WP_223022604.1">
    <property type="nucleotide sequence ID" value="NZ_CP078143.1"/>
</dbReference>
<evidence type="ECO:0000313" key="2">
    <source>
        <dbReference type="EMBL" id="MFC5583751.1"/>
    </source>
</evidence>
<accession>A0ABW0T307</accession>
<dbReference type="Proteomes" id="UP001596107">
    <property type="component" value="Unassembled WGS sequence"/>
</dbReference>
<dbReference type="InterPro" id="IPR003772">
    <property type="entry name" value="YceD"/>
</dbReference>